<comment type="similarity">
    <text evidence="1">Belongs to the DNA2/NAM7 helicase family.</text>
</comment>
<name>A0ABR7G414_9FIRM</name>
<accession>A0ABR7G414</accession>
<comment type="caution">
    <text evidence="10">The sequence shown here is derived from an EMBL/GenBank/DDBJ whole genome shotgun (WGS) entry which is preliminary data.</text>
</comment>
<evidence type="ECO:0000256" key="6">
    <source>
        <dbReference type="SAM" id="MobiDB-lite"/>
    </source>
</evidence>
<feature type="compositionally biased region" description="Acidic residues" evidence="6">
    <location>
        <begin position="907"/>
        <end position="921"/>
    </location>
</feature>
<feature type="region of interest" description="Disordered" evidence="6">
    <location>
        <begin position="884"/>
        <end position="929"/>
    </location>
</feature>
<keyword evidence="2" id="KW-0547">Nucleotide-binding</keyword>
<evidence type="ECO:0000256" key="2">
    <source>
        <dbReference type="ARBA" id="ARBA00022741"/>
    </source>
</evidence>
<dbReference type="InterPro" id="IPR041677">
    <property type="entry name" value="DNA2/NAM7_AAA_11"/>
</dbReference>
<dbReference type="InterPro" id="IPR050534">
    <property type="entry name" value="Coronavir_polyprotein_1ab"/>
</dbReference>
<evidence type="ECO:0000256" key="4">
    <source>
        <dbReference type="ARBA" id="ARBA00022806"/>
    </source>
</evidence>
<sequence length="1739" mass="200328">MNKKEETYFLALSEDRSEIANVLDRRAVRGYKDSVVEKYSDQAHFIYELLQNADDACATRARFILEENRLIFAHNGSRHFSVSNPANEDVDSENKTLGDINAITSIANSNKTGASIGKFGVGFKAVFQYTQTPYIYDPNFRFKIERFIVPVMLTDDFPGRRFDETLFVFPFNHHERDAAEAYSDISNKLRNLSYPLLFLTRLKYIEFEFDNVLGLYGKDIKETIKLDGTIAEHMILTQNAGDDLYDEDLWLFSRLDECERRYSVGFFVDREGHLRPVNEPAFCFFPTKEVTNLNFILHAPFLLTDSREGIRAGVVHNDKMIKRLADLAADSMEYLRDIGVKKSNRLINDNIVEIIPVDESDFSDPSDKRKVSFLPFYESIKKKFEVTELIPTLDDYVMPDNAYWAAVPQLAQLFSNVQLGEITENKDAQWAFVSLGRDEVQRNNKALFNYIEDLVKTNLNEDAIINGRSRDFYYNRVLGVRQSLESVKGITGTFIENQEISWLHEFYKWLSETKHRMDVSTDKPIFLDQNGKAAAAFDDEEQLILFLPVKGVEGYKVVNEELLKNKDTLEFIKSIGVKQPSLKDQIYNIILPQYTNEADIDTNPHFMIFFNYYCKCSNEEIEEFIDLIKAYDFLTFYEDGVAYRGRASEMYMPTDELVRYFESKPSTRFIDLDSYKSMVGREREKYLISFLTELGVKSSPSVYTERNDGYYSQSSENFVDGLREIIESVEESKDSDLSAFLWKQLCVMVETNKLNYYVLKKTLRTRPDGRYKFRTEYEDSSTKVDLTSKKWLVNNEGVFVVAKELTKGELSSIYDIENEGAASLLAILDISDVGQYKDESEDDSYLTDTQREKIEFADKLNALGINEDDLEDFKEFKKQKEAQKRVTEIEHNSRNGSSNGGQKNIEAEDIDDLLDDEEDKETSEPKEKKKINKAITDVIKDIARRTKERGTEVFVSEITEDDDTDEDELMPSAIDYSKKIERAKQKSAAEIDKITYFEELQKKVLSTERYSYGWFTTLLEMESINGDETNSRSREVYISFAKVEKEPGTKRTLVLKHPNQYIPQFMEDLSDIPLVLHMGDQTKTVAIEVANIKSYTLRVKMKNTEAIDDIDLSMVTSATIDAKSPAFLLEELRKQFAEFEFDDDYNMQENLCENIEFVFGPPGTGKTTHLVKNVLLPIMKNSRECKVLVLTPTNKSADVLVNRIMEVSGSDTSYNDWLVRFGATGEEKIEQSPVFRDKTFDIRTLVKNVTVTTIARFPYDFFMPDGARIFLNGMNWDYIIIDEASMIPLVNIVYPLYKKTPKKFIIAGDPFQIEPITSIDLWKNENIYTMVHLDLFVKPETIPYQYKVEFLTTQYRSVPDIGDVFSNFAYGGILKHYRSADSQRPLNVGNDLGIETLNVIKFPVSKYESIYRCKRLQHSSSYQVYSAIFTFEYVSYLSRAIAENNPGELFRIGVIAPYRAQADMIDKLLASENFPKEVNVQVGTIHGFQGDECDIIFAVFNTPPSISASKEMFLNKKNIINVSISRARDYLFIVMPDDKTENIDNLRLVKKVEGLIQSTDAWNEFASPDLEDLMFGDSKYLENNVFSTSHQSVNVYCLPEKIYEVRTEDTAVDVQIHRAVGQAVPIEKTANKISEDYDSYNLDKALIPEKLRRKAIDLHVRGAINGWCYLVPYEGKLKHFTVKKTVGMFIPIMRNGQEKMVSVSVVEEERIIYISSDMFKIYEQGLREPKGIRLKKSFC</sequence>
<dbReference type="InterPro" id="IPR027417">
    <property type="entry name" value="P-loop_NTPase"/>
</dbReference>
<dbReference type="Gene3D" id="3.30.565.10">
    <property type="entry name" value="Histidine kinase-like ATPase, C-terminal domain"/>
    <property type="match status" value="1"/>
</dbReference>
<dbReference type="PANTHER" id="PTHR43788:SF8">
    <property type="entry name" value="DNA-BINDING PROTEIN SMUBP-2"/>
    <property type="match status" value="1"/>
</dbReference>
<keyword evidence="5" id="KW-0067">ATP-binding</keyword>
<dbReference type="NCBIfam" id="NF047352">
    <property type="entry name" value="P_loop_sacsin"/>
    <property type="match status" value="1"/>
</dbReference>
<proteinExistence type="inferred from homology"/>
<reference evidence="10 11" key="1">
    <citation type="submission" date="2020-08" db="EMBL/GenBank/DDBJ databases">
        <title>Genome public.</title>
        <authorList>
            <person name="Liu C."/>
            <person name="Sun Q."/>
        </authorList>
    </citation>
    <scope>NUCLEOTIDE SEQUENCE [LARGE SCALE GENOMIC DNA]</scope>
    <source>
        <strain evidence="10 11">NSJ-43</strain>
    </source>
</reference>
<evidence type="ECO:0000313" key="11">
    <source>
        <dbReference type="Proteomes" id="UP000628463"/>
    </source>
</evidence>
<dbReference type="SUPFAM" id="SSF55874">
    <property type="entry name" value="ATPase domain of HSP90 chaperone/DNA topoisomerase II/histidine kinase"/>
    <property type="match status" value="1"/>
</dbReference>
<dbReference type="Proteomes" id="UP000628463">
    <property type="component" value="Unassembled WGS sequence"/>
</dbReference>
<keyword evidence="11" id="KW-1185">Reference proteome</keyword>
<dbReference type="Pfam" id="PF13086">
    <property type="entry name" value="AAA_11"/>
    <property type="match status" value="1"/>
</dbReference>
<keyword evidence="4" id="KW-0347">Helicase</keyword>
<dbReference type="CDD" id="cd18808">
    <property type="entry name" value="SF1_C_Upf1"/>
    <property type="match status" value="1"/>
</dbReference>
<evidence type="ECO:0000259" key="9">
    <source>
        <dbReference type="Pfam" id="PF25794"/>
    </source>
</evidence>
<evidence type="ECO:0000256" key="5">
    <source>
        <dbReference type="ARBA" id="ARBA00022840"/>
    </source>
</evidence>
<dbReference type="InterPro" id="IPR058210">
    <property type="entry name" value="SACS/Nov_dom"/>
</dbReference>
<feature type="domain" description="Sacsin/Nov" evidence="9">
    <location>
        <begin position="34"/>
        <end position="135"/>
    </location>
</feature>
<dbReference type="Pfam" id="PF13087">
    <property type="entry name" value="AAA_12"/>
    <property type="match status" value="1"/>
</dbReference>
<dbReference type="RefSeq" id="WP_186837229.1">
    <property type="nucleotide sequence ID" value="NZ_JACOPD010000008.1"/>
</dbReference>
<dbReference type="InterPro" id="IPR036890">
    <property type="entry name" value="HATPase_C_sf"/>
</dbReference>
<dbReference type="Gene3D" id="3.40.50.300">
    <property type="entry name" value="P-loop containing nucleotide triphosphate hydrolases"/>
    <property type="match status" value="2"/>
</dbReference>
<dbReference type="InterPro" id="IPR047187">
    <property type="entry name" value="SF1_C_Upf1"/>
</dbReference>
<evidence type="ECO:0000256" key="1">
    <source>
        <dbReference type="ARBA" id="ARBA00007913"/>
    </source>
</evidence>
<dbReference type="Pfam" id="PF25794">
    <property type="entry name" value="SACS"/>
    <property type="match status" value="1"/>
</dbReference>
<gene>
    <name evidence="10" type="ORF">H8S01_10920</name>
</gene>
<keyword evidence="3" id="KW-0378">Hydrolase</keyword>
<evidence type="ECO:0000256" key="3">
    <source>
        <dbReference type="ARBA" id="ARBA00022801"/>
    </source>
</evidence>
<feature type="compositionally biased region" description="Basic and acidic residues" evidence="6">
    <location>
        <begin position="884"/>
        <end position="893"/>
    </location>
</feature>
<protein>
    <submittedName>
        <fullName evidence="10">AAA family ATPase</fullName>
    </submittedName>
</protein>
<dbReference type="InterPro" id="IPR041679">
    <property type="entry name" value="DNA2/NAM7-like_C"/>
</dbReference>
<evidence type="ECO:0000313" key="10">
    <source>
        <dbReference type="EMBL" id="MBC5681466.1"/>
    </source>
</evidence>
<feature type="domain" description="DNA2/NAM7 helicase helicase" evidence="7">
    <location>
        <begin position="1154"/>
        <end position="1229"/>
    </location>
</feature>
<dbReference type="EMBL" id="JACOPD010000008">
    <property type="protein sequence ID" value="MBC5681466.1"/>
    <property type="molecule type" value="Genomic_DNA"/>
</dbReference>
<evidence type="ECO:0000259" key="8">
    <source>
        <dbReference type="Pfam" id="PF13087"/>
    </source>
</evidence>
<evidence type="ECO:0000259" key="7">
    <source>
        <dbReference type="Pfam" id="PF13086"/>
    </source>
</evidence>
<dbReference type="PANTHER" id="PTHR43788">
    <property type="entry name" value="DNA2/NAM7 HELICASE FAMILY MEMBER"/>
    <property type="match status" value="1"/>
</dbReference>
<organism evidence="10 11">
    <name type="scientific">Lachnospira hominis</name>
    <name type="common">ex Liu et al. 2021</name>
    <dbReference type="NCBI Taxonomy" id="2763051"/>
    <lineage>
        <taxon>Bacteria</taxon>
        <taxon>Bacillati</taxon>
        <taxon>Bacillota</taxon>
        <taxon>Clostridia</taxon>
        <taxon>Lachnospirales</taxon>
        <taxon>Lachnospiraceae</taxon>
        <taxon>Lachnospira</taxon>
    </lineage>
</organism>
<dbReference type="SUPFAM" id="SSF52540">
    <property type="entry name" value="P-loop containing nucleoside triphosphate hydrolases"/>
    <property type="match status" value="1"/>
</dbReference>
<feature type="domain" description="DNA2/NAM7 helicase-like C-terminal" evidence="8">
    <location>
        <begin position="1345"/>
        <end position="1534"/>
    </location>
</feature>